<evidence type="ECO:0000256" key="10">
    <source>
        <dbReference type="SAM" id="MobiDB-lite"/>
    </source>
</evidence>
<dbReference type="FunFam" id="2.30.42.10:FF:000026">
    <property type="entry name" value="Golgi reassembly stacking protein 2"/>
    <property type="match status" value="1"/>
</dbReference>
<evidence type="ECO:0000256" key="7">
    <source>
        <dbReference type="ARBA" id="ARBA00023136"/>
    </source>
</evidence>
<feature type="region of interest" description="Disordered" evidence="10">
    <location>
        <begin position="404"/>
        <end position="427"/>
    </location>
</feature>
<evidence type="ECO:0000256" key="5">
    <source>
        <dbReference type="ARBA" id="ARBA00022737"/>
    </source>
</evidence>
<dbReference type="InterPro" id="IPR024958">
    <property type="entry name" value="GRASP_PDZ"/>
</dbReference>
<dbReference type="RefSeq" id="XP_025410021.1">
    <property type="nucleotide sequence ID" value="XM_025554236.1"/>
</dbReference>
<dbReference type="InterPro" id="IPR007583">
    <property type="entry name" value="GRASP55_65"/>
</dbReference>
<dbReference type="Pfam" id="PF04495">
    <property type="entry name" value="GRASP55_65"/>
    <property type="match status" value="1"/>
</dbReference>
<keyword evidence="9" id="KW-0862">Zinc</keyword>
<dbReference type="PROSITE" id="PS51865">
    <property type="entry name" value="PDZ_GRASP"/>
    <property type="match status" value="2"/>
</dbReference>
<keyword evidence="5" id="KW-0677">Repeat</keyword>
<keyword evidence="8" id="KW-0449">Lipoprotein</keyword>
<feature type="domain" description="PDZ GRASP-type" evidence="11">
    <location>
        <begin position="15"/>
        <end position="105"/>
    </location>
</feature>
<dbReference type="PANTHER" id="PTHR12893">
    <property type="entry name" value="GOLGI REASSEMBLY STACKING PROTEIN GRASP"/>
    <property type="match status" value="1"/>
</dbReference>
<evidence type="ECO:0000256" key="1">
    <source>
        <dbReference type="ARBA" id="ARBA00004394"/>
    </source>
</evidence>
<keyword evidence="6" id="KW-0333">Golgi apparatus</keyword>
<evidence type="ECO:0000256" key="9">
    <source>
        <dbReference type="PIRSR" id="PIRSR607583-1"/>
    </source>
</evidence>
<dbReference type="CTD" id="40177"/>
<comment type="subcellular location">
    <subcellularLocation>
        <location evidence="1">Golgi apparatus membrane</location>
    </subcellularLocation>
</comment>
<evidence type="ECO:0000256" key="2">
    <source>
        <dbReference type="ARBA" id="ARBA00007144"/>
    </source>
</evidence>
<evidence type="ECO:0000256" key="3">
    <source>
        <dbReference type="ARBA" id="ARBA00022553"/>
    </source>
</evidence>
<feature type="compositionally biased region" description="Polar residues" evidence="10">
    <location>
        <begin position="404"/>
        <end position="420"/>
    </location>
</feature>
<dbReference type="InterPro" id="IPR036034">
    <property type="entry name" value="PDZ_sf"/>
</dbReference>
<dbReference type="Proteomes" id="UP000694846">
    <property type="component" value="Unplaced"/>
</dbReference>
<feature type="binding site" evidence="9">
    <location>
        <position position="18"/>
    </location>
    <ligand>
        <name>Zn(2+)</name>
        <dbReference type="ChEBI" id="CHEBI:29105"/>
    </ligand>
</feature>
<reference evidence="13" key="1">
    <citation type="submission" date="2025-08" db="UniProtKB">
        <authorList>
            <consortium name="RefSeq"/>
        </authorList>
    </citation>
    <scope>IDENTIFICATION</scope>
    <source>
        <tissue evidence="13">Whole body</tissue>
    </source>
</reference>
<sequence>MGTANSTPIPGGGTEGYHILKVQDNSPGQAAGLEAFFDFILAINTTRLDKDNDTLKEMLKNGDGQELILSVYSSKTQIVREVKIIPNSSWGGQGLLGVSIRFCSFAGANENVWHILDVHPNSPADKAGLRSHTDYIIGSDSIMHESEDLFMLIEAHEGRPLKLYVYNVELDTCREVSITPDSAWPGEGSLGCGIGYGYLHRIPVKKISQNKDIPAPPVIKPAVINNVMASASQVPEIINPPVLTSQLPMIKQELPVCDTSSPAIEPEKTQELLSEINPSTSSPFMNNTNSQVPAFTSTDQQIPHFNSSISIPHFSPETMTFKNPSVPAFQVINSQFSPNQQSSTSDSMKPFVLTPQVTTLPSFSSQESITVSTSQEVFVTSVCSSQSSTTQELAYQSSIPFLPQSSDSQYHPTDIGSTATTRDEPSSKDLSNYFTVFQSQANSSNSPSTIPMFSVKNFPQISTLAQPLGNHFSATPISQSQPPQVQPENIYSDVSSQFQPVKPPHQLQHQPNIYPGMPLTTPISLPGMPPITVSATLPYSAIESLQIDQKKNILNNNS</sequence>
<comment type="similarity">
    <text evidence="2">Belongs to the GORASP family.</text>
</comment>
<dbReference type="AlphaFoldDB" id="A0A8B8FHN0"/>
<dbReference type="GO" id="GO:0000139">
    <property type="term" value="C:Golgi membrane"/>
    <property type="evidence" value="ECO:0007669"/>
    <property type="project" value="UniProtKB-SubCell"/>
</dbReference>
<organism evidence="12 13">
    <name type="scientific">Sipha flava</name>
    <name type="common">yellow sugarcane aphid</name>
    <dbReference type="NCBI Taxonomy" id="143950"/>
    <lineage>
        <taxon>Eukaryota</taxon>
        <taxon>Metazoa</taxon>
        <taxon>Ecdysozoa</taxon>
        <taxon>Arthropoda</taxon>
        <taxon>Hexapoda</taxon>
        <taxon>Insecta</taxon>
        <taxon>Pterygota</taxon>
        <taxon>Neoptera</taxon>
        <taxon>Paraneoptera</taxon>
        <taxon>Hemiptera</taxon>
        <taxon>Sternorrhyncha</taxon>
        <taxon>Aphidomorpha</taxon>
        <taxon>Aphidoidea</taxon>
        <taxon>Aphididae</taxon>
        <taxon>Sipha</taxon>
    </lineage>
</organism>
<feature type="domain" description="PDZ GRASP-type" evidence="11">
    <location>
        <begin position="111"/>
        <end position="199"/>
    </location>
</feature>
<name>A0A8B8FHN0_9HEMI</name>
<dbReference type="OrthoDB" id="3318at2759"/>
<evidence type="ECO:0000313" key="12">
    <source>
        <dbReference type="Proteomes" id="UP000694846"/>
    </source>
</evidence>
<evidence type="ECO:0000313" key="13">
    <source>
        <dbReference type="RefSeq" id="XP_025410021.1"/>
    </source>
</evidence>
<proteinExistence type="inferred from homology"/>
<dbReference type="PANTHER" id="PTHR12893:SF0">
    <property type="entry name" value="GRASP65"/>
    <property type="match status" value="1"/>
</dbReference>
<keyword evidence="12" id="KW-1185">Reference proteome</keyword>
<protein>
    <submittedName>
        <fullName evidence="13">Golgi reassembly-stacking protein 2</fullName>
    </submittedName>
</protein>
<accession>A0A8B8FHN0</accession>
<evidence type="ECO:0000256" key="4">
    <source>
        <dbReference type="ARBA" id="ARBA00022707"/>
    </source>
</evidence>
<dbReference type="FunFam" id="2.30.42.10:FF:000056">
    <property type="entry name" value="Golgi reassembly-stacking protein 2 isoform 1"/>
    <property type="match status" value="1"/>
</dbReference>
<evidence type="ECO:0000256" key="6">
    <source>
        <dbReference type="ARBA" id="ARBA00023034"/>
    </source>
</evidence>
<keyword evidence="4" id="KW-0519">Myristate</keyword>
<evidence type="ECO:0000256" key="8">
    <source>
        <dbReference type="ARBA" id="ARBA00023288"/>
    </source>
</evidence>
<keyword evidence="9" id="KW-0479">Metal-binding</keyword>
<dbReference type="SUPFAM" id="SSF50156">
    <property type="entry name" value="PDZ domain-like"/>
    <property type="match status" value="2"/>
</dbReference>
<evidence type="ECO:0000259" key="11">
    <source>
        <dbReference type="PROSITE" id="PS51865"/>
    </source>
</evidence>
<dbReference type="Gene3D" id="2.30.42.10">
    <property type="match status" value="2"/>
</dbReference>
<gene>
    <name evidence="13" type="primary">LOC112683285</name>
</gene>
<dbReference type="GO" id="GO:0046872">
    <property type="term" value="F:metal ion binding"/>
    <property type="evidence" value="ECO:0007669"/>
    <property type="project" value="UniProtKB-KW"/>
</dbReference>
<keyword evidence="7" id="KW-0472">Membrane</keyword>
<feature type="binding site" evidence="9">
    <location>
        <position position="103"/>
    </location>
    <ligand>
        <name>Zn(2+)</name>
        <dbReference type="ChEBI" id="CHEBI:29105"/>
    </ligand>
</feature>
<dbReference type="GO" id="GO:0007030">
    <property type="term" value="P:Golgi organization"/>
    <property type="evidence" value="ECO:0007669"/>
    <property type="project" value="TreeGrafter"/>
</dbReference>
<dbReference type="GeneID" id="112683285"/>
<keyword evidence="3" id="KW-0597">Phosphoprotein</keyword>